<keyword evidence="2" id="KW-1185">Reference proteome</keyword>
<dbReference type="EMBL" id="LYBM01000008">
    <property type="protein sequence ID" value="ODA34353.1"/>
    <property type="molecule type" value="Genomic_DNA"/>
</dbReference>
<protein>
    <submittedName>
        <fullName evidence="1">Uncharacterized protein</fullName>
    </submittedName>
</protein>
<evidence type="ECO:0000313" key="2">
    <source>
        <dbReference type="Proteomes" id="UP000094936"/>
    </source>
</evidence>
<accession>A0A1C3EM76</accession>
<dbReference type="AlphaFoldDB" id="A0A1C3EM76"/>
<organism evidence="1 2">
    <name type="scientific">Veronia pacifica</name>
    <dbReference type="NCBI Taxonomy" id="1080227"/>
    <lineage>
        <taxon>Bacteria</taxon>
        <taxon>Pseudomonadati</taxon>
        <taxon>Pseudomonadota</taxon>
        <taxon>Gammaproteobacteria</taxon>
        <taxon>Vibrionales</taxon>
        <taxon>Vibrionaceae</taxon>
        <taxon>Veronia</taxon>
    </lineage>
</organism>
<gene>
    <name evidence="1" type="ORF">A8L45_06410</name>
</gene>
<sequence length="417" mass="47808">MSLLVAQPLPSTTREIVNILKYQDTIETIDLANAINSSGIDSLASGIDKIQNKIDDFERDLLARDLNGSLLNYRKTCESFDKLYKNRQIGMTVKSAKDVLDVEGKGIYQHLLYISESLYPQQGIYTELSHYSAELIKAGISVDKYIDSMFFLYQNYVCKAVITIQKILTSINTLEKSEKFILSKSIKDINREYLSLIPRSINLIWQHFFDIVKNPLMIRKKIQLPTVMLKQRTSKNYLTGYKNGCGDSKHPPWIEHRRVKPIFNNFFSCDNHNNNPQIFIAADAKYQKVYLCNGKAAVDRLEIKMQQWKFIPFNKESESVSYLIKNQSSGLLLDGVKRNCIYLKDVKQTLTIHDSVHWIPMLVPTNGLGIEGMSAMKDTIVIKHVLSKKIVHGNEKNIVCPVKSREDDKPTYWVLAT</sequence>
<reference evidence="1 2" key="1">
    <citation type="submission" date="2016-05" db="EMBL/GenBank/DDBJ databases">
        <title>Genomic Taxonomy of the Vibrionaceae.</title>
        <authorList>
            <person name="Gomez-Gil B."/>
            <person name="Enciso-Ibarra J."/>
        </authorList>
    </citation>
    <scope>NUCLEOTIDE SEQUENCE [LARGE SCALE GENOMIC DNA]</scope>
    <source>
        <strain evidence="1 2">CAIM 1920</strain>
    </source>
</reference>
<dbReference type="RefSeq" id="WP_068900399.1">
    <property type="nucleotide sequence ID" value="NZ_JBHUIF010000004.1"/>
</dbReference>
<comment type="caution">
    <text evidence="1">The sequence shown here is derived from an EMBL/GenBank/DDBJ whole genome shotgun (WGS) entry which is preliminary data.</text>
</comment>
<evidence type="ECO:0000313" key="1">
    <source>
        <dbReference type="EMBL" id="ODA34353.1"/>
    </source>
</evidence>
<proteinExistence type="predicted"/>
<dbReference type="Proteomes" id="UP000094936">
    <property type="component" value="Unassembled WGS sequence"/>
</dbReference>
<name>A0A1C3EM76_9GAMM</name>